<dbReference type="InterPro" id="IPR020846">
    <property type="entry name" value="MFS_dom"/>
</dbReference>
<proteinExistence type="predicted"/>
<organism evidence="8 9">
    <name type="scientific">Petromyzon marinus</name>
    <name type="common">Sea lamprey</name>
    <dbReference type="NCBI Taxonomy" id="7757"/>
    <lineage>
        <taxon>Eukaryota</taxon>
        <taxon>Metazoa</taxon>
        <taxon>Chordata</taxon>
        <taxon>Craniata</taxon>
        <taxon>Vertebrata</taxon>
        <taxon>Cyclostomata</taxon>
        <taxon>Hyperoartia</taxon>
        <taxon>Petromyzontiformes</taxon>
        <taxon>Petromyzontidae</taxon>
        <taxon>Petromyzon</taxon>
    </lineage>
</organism>
<dbReference type="PROSITE" id="PS50850">
    <property type="entry name" value="MFS"/>
    <property type="match status" value="1"/>
</dbReference>
<feature type="compositionally biased region" description="Gly residues" evidence="5">
    <location>
        <begin position="577"/>
        <end position="593"/>
    </location>
</feature>
<keyword evidence="4 6" id="KW-0472">Membrane</keyword>
<keyword evidence="2 6" id="KW-0812">Transmembrane</keyword>
<feature type="transmembrane region" description="Helical" evidence="6">
    <location>
        <begin position="388"/>
        <end position="405"/>
    </location>
</feature>
<accession>A0AAJ7WPW0</accession>
<evidence type="ECO:0000259" key="7">
    <source>
        <dbReference type="PROSITE" id="PS50850"/>
    </source>
</evidence>
<feature type="transmembrane region" description="Helical" evidence="6">
    <location>
        <begin position="199"/>
        <end position="220"/>
    </location>
</feature>
<reference evidence="9" key="1">
    <citation type="submission" date="2025-08" db="UniProtKB">
        <authorList>
            <consortium name="RefSeq"/>
        </authorList>
    </citation>
    <scope>IDENTIFICATION</scope>
    <source>
        <tissue evidence="9">Sperm</tissue>
    </source>
</reference>
<feature type="transmembrane region" description="Helical" evidence="6">
    <location>
        <begin position="256"/>
        <end position="274"/>
    </location>
</feature>
<feature type="region of interest" description="Disordered" evidence="5">
    <location>
        <begin position="52"/>
        <end position="77"/>
    </location>
</feature>
<feature type="domain" description="Major facilitator superfamily (MFS) profile" evidence="7">
    <location>
        <begin position="92"/>
        <end position="558"/>
    </location>
</feature>
<feature type="transmembrane region" description="Helical" evidence="6">
    <location>
        <begin position="417"/>
        <end position="438"/>
    </location>
</feature>
<dbReference type="InterPro" id="IPR036259">
    <property type="entry name" value="MFS_trans_sf"/>
</dbReference>
<feature type="transmembrane region" description="Helical" evidence="6">
    <location>
        <begin position="506"/>
        <end position="528"/>
    </location>
</feature>
<dbReference type="RefSeq" id="XP_032804398.1">
    <property type="nucleotide sequence ID" value="XM_032948507.1"/>
</dbReference>
<evidence type="ECO:0000256" key="6">
    <source>
        <dbReference type="SAM" id="Phobius"/>
    </source>
</evidence>
<feature type="transmembrane region" description="Helical" evidence="6">
    <location>
        <begin position="169"/>
        <end position="187"/>
    </location>
</feature>
<protein>
    <submittedName>
        <fullName evidence="9">Solute carrier family 22 member 7</fullName>
    </submittedName>
</protein>
<name>A0AAJ7WPW0_PETMA</name>
<feature type="transmembrane region" description="Helical" evidence="6">
    <location>
        <begin position="232"/>
        <end position="250"/>
    </location>
</feature>
<dbReference type="SUPFAM" id="SSF103473">
    <property type="entry name" value="MFS general substrate transporter"/>
    <property type="match status" value="1"/>
</dbReference>
<evidence type="ECO:0000313" key="8">
    <source>
        <dbReference type="Proteomes" id="UP001318040"/>
    </source>
</evidence>
<evidence type="ECO:0000256" key="3">
    <source>
        <dbReference type="ARBA" id="ARBA00022989"/>
    </source>
</evidence>
<dbReference type="AlphaFoldDB" id="A0AAJ7WPW0"/>
<dbReference type="GO" id="GO:0016020">
    <property type="term" value="C:membrane"/>
    <property type="evidence" value="ECO:0007669"/>
    <property type="project" value="UniProtKB-SubCell"/>
</dbReference>
<comment type="subcellular location">
    <subcellularLocation>
        <location evidence="1">Membrane</location>
        <topology evidence="1">Multi-pass membrane protein</topology>
    </subcellularLocation>
</comment>
<dbReference type="Pfam" id="PF00083">
    <property type="entry name" value="Sugar_tr"/>
    <property type="match status" value="2"/>
</dbReference>
<gene>
    <name evidence="9" type="primary">SLC22A7</name>
</gene>
<keyword evidence="8" id="KW-1185">Reference proteome</keyword>
<evidence type="ECO:0000256" key="5">
    <source>
        <dbReference type="SAM" id="MobiDB-lite"/>
    </source>
</evidence>
<feature type="region of interest" description="Disordered" evidence="5">
    <location>
        <begin position="564"/>
        <end position="652"/>
    </location>
</feature>
<feature type="compositionally biased region" description="Basic and acidic residues" evidence="5">
    <location>
        <begin position="637"/>
        <end position="652"/>
    </location>
</feature>
<feature type="transmembrane region" description="Helical" evidence="6">
    <location>
        <begin position="142"/>
        <end position="162"/>
    </location>
</feature>
<keyword evidence="3 6" id="KW-1133">Transmembrane helix</keyword>
<dbReference type="PANTHER" id="PTHR24064">
    <property type="entry name" value="SOLUTE CARRIER FAMILY 22 MEMBER"/>
    <property type="match status" value="1"/>
</dbReference>
<evidence type="ECO:0000256" key="2">
    <source>
        <dbReference type="ARBA" id="ARBA00022692"/>
    </source>
</evidence>
<dbReference type="GO" id="GO:0022857">
    <property type="term" value="F:transmembrane transporter activity"/>
    <property type="evidence" value="ECO:0007669"/>
    <property type="project" value="InterPro"/>
</dbReference>
<evidence type="ECO:0000256" key="4">
    <source>
        <dbReference type="ARBA" id="ARBA00023136"/>
    </source>
</evidence>
<feature type="compositionally biased region" description="Basic and acidic residues" evidence="5">
    <location>
        <begin position="600"/>
        <end position="612"/>
    </location>
</feature>
<evidence type="ECO:0000256" key="1">
    <source>
        <dbReference type="ARBA" id="ARBA00004141"/>
    </source>
</evidence>
<feature type="transmembrane region" description="Helical" evidence="6">
    <location>
        <begin position="534"/>
        <end position="553"/>
    </location>
</feature>
<dbReference type="InterPro" id="IPR005828">
    <property type="entry name" value="MFS_sugar_transport-like"/>
</dbReference>
<dbReference type="KEGG" id="pmrn:116939744"/>
<dbReference type="Proteomes" id="UP001318040">
    <property type="component" value="Chromosome 6"/>
</dbReference>
<sequence length="652" mass="70333">MNFEEALSAAGGFSRFQLWLTVLLLVPRLVLPWHLMVNNFISATPHHRCRLPDSPTAAPLDNGSGPAETWGGQPPWRDDDEEGLSACSLREAAGTNASESPLRNSSEAVPCPSGWEYDRRQFTETVVTQWDLVCEHKALNHLSLTLFMAGVMLGSLVFGYLSDRYGRRNALLGSYVLNAVTGTAAAWAPSFSSFTAMRFLLGVSLSGIIVNTLSLSVEWLDQGHRTFAGTSGGFAWSTGNMALGLLAYLLRGWQQLQLVVTSPIYFCILTWWFIPESPRWLLVRGRAREAHRNLSLCARINGRTKFGSEVTVEARGWHGSGARKVPDFAATTTPVLIMSWSRVAHDVARGNPPPPHPQALQDAVEKERTTQNSTFLHLFRSPRMRKHTLAAGVVWFCTTLTYYGISLNVSGVGLDMYTTQFVFGAIEVPAKIIIYVLLERIGRRPCQAGTLLATGALLALSISVPAEMSLLKSLAAIAGKGTAEAAFTTAYLHAVEIFPTSLRQNGLGYVCTMARLGGTVAPLAALLADAWPSLPGLLYSAVAFVGGLAALLLPETRGAELPETLSDVENDARWPGGADGRGGHGGHGEGGACDGMDLGDDARSAGPPKEDQVSLQDLTTDHWDGTSASADGGRHRRLDENHSTDTDRGVRL</sequence>
<evidence type="ECO:0000313" key="9">
    <source>
        <dbReference type="RefSeq" id="XP_032804398.1"/>
    </source>
</evidence>
<dbReference type="Gene3D" id="1.20.1250.20">
    <property type="entry name" value="MFS general substrate transporter like domains"/>
    <property type="match status" value="1"/>
</dbReference>